<keyword evidence="5" id="KW-0997">Cell inner membrane</keyword>
<feature type="region of interest" description="Disordered" evidence="10">
    <location>
        <begin position="41"/>
        <end position="199"/>
    </location>
</feature>
<keyword evidence="4" id="KW-1003">Cell membrane</keyword>
<keyword evidence="6" id="KW-0812">Transmembrane</keyword>
<dbReference type="InterPro" id="IPR037682">
    <property type="entry name" value="TonB_C"/>
</dbReference>
<evidence type="ECO:0000313" key="12">
    <source>
        <dbReference type="EMBL" id="MCF4141244.1"/>
    </source>
</evidence>
<dbReference type="EMBL" id="JAKGUD010000001">
    <property type="protein sequence ID" value="MCF4141244.1"/>
    <property type="molecule type" value="Genomic_DNA"/>
</dbReference>
<feature type="domain" description="TonB C-terminal" evidence="11">
    <location>
        <begin position="192"/>
        <end position="276"/>
    </location>
</feature>
<dbReference type="InterPro" id="IPR051045">
    <property type="entry name" value="TonB-dependent_transducer"/>
</dbReference>
<comment type="subcellular location">
    <subcellularLocation>
        <location evidence="1">Cell inner membrane</location>
        <topology evidence="1">Single-pass membrane protein</topology>
        <orientation evidence="1">Periplasmic side</orientation>
    </subcellularLocation>
</comment>
<dbReference type="Gene3D" id="3.30.1150.10">
    <property type="match status" value="1"/>
</dbReference>
<evidence type="ECO:0000256" key="8">
    <source>
        <dbReference type="ARBA" id="ARBA00022989"/>
    </source>
</evidence>
<accession>A0ABS9EJ59</accession>
<keyword evidence="3" id="KW-0813">Transport</keyword>
<keyword evidence="13" id="KW-1185">Reference proteome</keyword>
<name>A0ABS9EJ59_9BACT</name>
<evidence type="ECO:0000256" key="10">
    <source>
        <dbReference type="SAM" id="MobiDB-lite"/>
    </source>
</evidence>
<gene>
    <name evidence="12" type="ORF">L2W38_00220</name>
</gene>
<keyword evidence="8" id="KW-1133">Transmembrane helix</keyword>
<reference evidence="12 13" key="1">
    <citation type="submission" date="2022-01" db="EMBL/GenBank/DDBJ databases">
        <title>Dethiosulfovibrio faecalis sp. nov., a novel proteolytic, non-sulfur-reducing bacterium isolated from a marine aquaculture solid waste bioreactor.</title>
        <authorList>
            <person name="Grabowski S."/>
            <person name="Apolinario E."/>
            <person name="Schneider N."/>
            <person name="Marshall C.W."/>
            <person name="Sowers K.R."/>
        </authorList>
    </citation>
    <scope>NUCLEOTIDE SEQUENCE [LARGE SCALE GENOMIC DNA]</scope>
    <source>
        <strain evidence="12 13">DSM 12537</strain>
    </source>
</reference>
<comment type="similarity">
    <text evidence="2">Belongs to the TonB family.</text>
</comment>
<evidence type="ECO:0000256" key="1">
    <source>
        <dbReference type="ARBA" id="ARBA00004383"/>
    </source>
</evidence>
<feature type="compositionally biased region" description="Basic and acidic residues" evidence="10">
    <location>
        <begin position="62"/>
        <end position="107"/>
    </location>
</feature>
<evidence type="ECO:0000256" key="6">
    <source>
        <dbReference type="ARBA" id="ARBA00022692"/>
    </source>
</evidence>
<dbReference type="InterPro" id="IPR006260">
    <property type="entry name" value="TonB/TolA_C"/>
</dbReference>
<dbReference type="PANTHER" id="PTHR33446:SF2">
    <property type="entry name" value="PROTEIN TONB"/>
    <property type="match status" value="1"/>
</dbReference>
<keyword evidence="7" id="KW-0653">Protein transport</keyword>
<evidence type="ECO:0000256" key="4">
    <source>
        <dbReference type="ARBA" id="ARBA00022475"/>
    </source>
</evidence>
<dbReference type="PANTHER" id="PTHR33446">
    <property type="entry name" value="PROTEIN TONB-RELATED"/>
    <property type="match status" value="1"/>
</dbReference>
<evidence type="ECO:0000256" key="3">
    <source>
        <dbReference type="ARBA" id="ARBA00022448"/>
    </source>
</evidence>
<keyword evidence="9" id="KW-0472">Membrane</keyword>
<feature type="compositionally biased region" description="Basic and acidic residues" evidence="10">
    <location>
        <begin position="125"/>
        <end position="155"/>
    </location>
</feature>
<sequence>MKRWIVTIAASLILHAGLLCLLPWAPKKSDSVGTISVKLVRTRAKNESAVGQDSGSAMAETPPERPKAEKAAPLKPTTSKEAEKPSTKEDSKIKTPEKPQKTVEKTKPVVQKTPVAKPRRKKTEKPKVEEKKDGPEKKVSPPSKKEGAKTEKNEVRAPLGKGLKEGTSTKEGPHKGGGEAKKPTASSRGEILSEHDVTVEHREIPEYPLISRKRKEQGTVTVLLSVKKGRVIETRIEKSSGSPRLDKAALKALRGWRFSSDLSAEVRIPVLFKLTK</sequence>
<proteinExistence type="inferred from homology"/>
<dbReference type="RefSeq" id="WP_236097575.1">
    <property type="nucleotide sequence ID" value="NZ_JAKGUD010000001.1"/>
</dbReference>
<dbReference type="SUPFAM" id="SSF74653">
    <property type="entry name" value="TolA/TonB C-terminal domain"/>
    <property type="match status" value="1"/>
</dbReference>
<evidence type="ECO:0000256" key="9">
    <source>
        <dbReference type="ARBA" id="ARBA00023136"/>
    </source>
</evidence>
<dbReference type="Pfam" id="PF03544">
    <property type="entry name" value="TonB_C"/>
    <property type="match status" value="1"/>
</dbReference>
<evidence type="ECO:0000256" key="2">
    <source>
        <dbReference type="ARBA" id="ARBA00006555"/>
    </source>
</evidence>
<evidence type="ECO:0000259" key="11">
    <source>
        <dbReference type="PROSITE" id="PS52015"/>
    </source>
</evidence>
<protein>
    <submittedName>
        <fullName evidence="12">TonB family protein</fullName>
    </submittedName>
</protein>
<dbReference type="PROSITE" id="PS52015">
    <property type="entry name" value="TONB_CTD"/>
    <property type="match status" value="1"/>
</dbReference>
<evidence type="ECO:0000256" key="5">
    <source>
        <dbReference type="ARBA" id="ARBA00022519"/>
    </source>
</evidence>
<evidence type="ECO:0000256" key="7">
    <source>
        <dbReference type="ARBA" id="ARBA00022927"/>
    </source>
</evidence>
<comment type="caution">
    <text evidence="12">The sequence shown here is derived from an EMBL/GenBank/DDBJ whole genome shotgun (WGS) entry which is preliminary data.</text>
</comment>
<evidence type="ECO:0000313" key="13">
    <source>
        <dbReference type="Proteomes" id="UP001200430"/>
    </source>
</evidence>
<organism evidence="12 13">
    <name type="scientific">Dethiosulfovibrio marinus</name>
    <dbReference type="NCBI Taxonomy" id="133532"/>
    <lineage>
        <taxon>Bacteria</taxon>
        <taxon>Thermotogati</taxon>
        <taxon>Synergistota</taxon>
        <taxon>Synergistia</taxon>
        <taxon>Synergistales</taxon>
        <taxon>Dethiosulfovibrionaceae</taxon>
        <taxon>Dethiosulfovibrio</taxon>
    </lineage>
</organism>
<feature type="compositionally biased region" description="Basic and acidic residues" evidence="10">
    <location>
        <begin position="162"/>
        <end position="182"/>
    </location>
</feature>
<dbReference type="Proteomes" id="UP001200430">
    <property type="component" value="Unassembled WGS sequence"/>
</dbReference>
<dbReference type="NCBIfam" id="TIGR01352">
    <property type="entry name" value="tonB_Cterm"/>
    <property type="match status" value="1"/>
</dbReference>